<organism evidence="2 3">
    <name type="scientific">Halomarina halobia</name>
    <dbReference type="NCBI Taxonomy" id="3033386"/>
    <lineage>
        <taxon>Archaea</taxon>
        <taxon>Methanobacteriati</taxon>
        <taxon>Methanobacteriota</taxon>
        <taxon>Stenosarchaea group</taxon>
        <taxon>Halobacteria</taxon>
        <taxon>Halobacteriales</taxon>
        <taxon>Natronomonadaceae</taxon>
        <taxon>Halomarina</taxon>
    </lineage>
</organism>
<dbReference type="EMBL" id="JBHTBF010000002">
    <property type="protein sequence ID" value="MFC7316869.1"/>
    <property type="molecule type" value="Genomic_DNA"/>
</dbReference>
<sequence>MGEKGNSDGDDSSDGTPKRPNIRGQPVFKGNFTDEKRKKAKKSK</sequence>
<name>A0ABD6AA38_9EURY</name>
<feature type="region of interest" description="Disordered" evidence="1">
    <location>
        <begin position="1"/>
        <end position="44"/>
    </location>
</feature>
<dbReference type="RefSeq" id="WP_276303870.1">
    <property type="nucleotide sequence ID" value="NZ_CP119992.1"/>
</dbReference>
<keyword evidence="3" id="KW-1185">Reference proteome</keyword>
<dbReference type="GeneID" id="79316478"/>
<proteinExistence type="predicted"/>
<comment type="caution">
    <text evidence="2">The sequence shown here is derived from an EMBL/GenBank/DDBJ whole genome shotgun (WGS) entry which is preliminary data.</text>
</comment>
<gene>
    <name evidence="2" type="ORF">ACFQPE_08690</name>
</gene>
<protein>
    <submittedName>
        <fullName evidence="2">Uncharacterized protein</fullName>
    </submittedName>
</protein>
<dbReference type="Proteomes" id="UP001596547">
    <property type="component" value="Unassembled WGS sequence"/>
</dbReference>
<dbReference type="AlphaFoldDB" id="A0ABD6AA38"/>
<accession>A0ABD6AA38</accession>
<evidence type="ECO:0000313" key="3">
    <source>
        <dbReference type="Proteomes" id="UP001596547"/>
    </source>
</evidence>
<evidence type="ECO:0000313" key="2">
    <source>
        <dbReference type="EMBL" id="MFC7316869.1"/>
    </source>
</evidence>
<reference evidence="2 3" key="1">
    <citation type="journal article" date="2019" name="Int. J. Syst. Evol. Microbiol.">
        <title>The Global Catalogue of Microorganisms (GCM) 10K type strain sequencing project: providing services to taxonomists for standard genome sequencing and annotation.</title>
        <authorList>
            <consortium name="The Broad Institute Genomics Platform"/>
            <consortium name="The Broad Institute Genome Sequencing Center for Infectious Disease"/>
            <person name="Wu L."/>
            <person name="Ma J."/>
        </authorList>
    </citation>
    <scope>NUCLEOTIDE SEQUENCE [LARGE SCALE GENOMIC DNA]</scope>
    <source>
        <strain evidence="2 3">PSR21</strain>
    </source>
</reference>
<evidence type="ECO:0000256" key="1">
    <source>
        <dbReference type="SAM" id="MobiDB-lite"/>
    </source>
</evidence>